<name>A0ABZ1WVT5_9ACTN</name>
<dbReference type="InterPro" id="IPR050585">
    <property type="entry name" value="Xaa-Pro_dipeptidyl-ppase/CocE"/>
</dbReference>
<evidence type="ECO:0000259" key="2">
    <source>
        <dbReference type="SMART" id="SM00939"/>
    </source>
</evidence>
<dbReference type="Gene3D" id="3.40.50.1820">
    <property type="entry name" value="alpha/beta hydrolase"/>
    <property type="match status" value="1"/>
</dbReference>
<dbReference type="InterPro" id="IPR000383">
    <property type="entry name" value="Xaa-Pro-like_dom"/>
</dbReference>
<dbReference type="InterPro" id="IPR013736">
    <property type="entry name" value="Xaa-Pro_dipept_C"/>
</dbReference>
<dbReference type="EMBL" id="CP109011">
    <property type="protein sequence ID" value="WUT43487.1"/>
    <property type="molecule type" value="Genomic_DNA"/>
</dbReference>
<evidence type="ECO:0000313" key="3">
    <source>
        <dbReference type="EMBL" id="WUT43487.1"/>
    </source>
</evidence>
<dbReference type="Pfam" id="PF08530">
    <property type="entry name" value="PepX_C"/>
    <property type="match status" value="1"/>
</dbReference>
<dbReference type="SMART" id="SM00939">
    <property type="entry name" value="PepX_C"/>
    <property type="match status" value="1"/>
</dbReference>
<sequence length="576" mass="64071">MLIDWDVPIEMNDGLVLRADVFRPNDGERHPVIMSHGPYGKGLAFQDGFPAMWRNLETEHPDALAGSSNLYQNWETVDPEKWVPDGYVVIRVDSRGAGRSPGYLDIFSPRETRDYYDCIEWAAVQPWSTGKVGLLGVSYYAVNQWQVAALQPPHLAAICPWEGSSDFYREFTHHGGILNIFCQQWYPGQVASVQYGVENPARSRVTGEPVAGPEVLTPEELAKNAADTVAELRNHPLLDEYYRERTPDLSAITVPVLSATNWAHHLHTRGGFEGYAGVAGEQKWLEVHGLQHWVEFYTDYGVALQKRFFGHFLHGEDTGWSDQPPVFVHARRVDGTFERRGETAWPLDRTQWTKFHLDVEGATLAPDGDSVERSTEFDAAGDGLTFWTSPLLQEMELMGPASASLRVSSSTTDADLFLTLRVQDPDGRDVRFTSAIDPAGGIAFGWLRASRRKTDPDRSLPYRPWHTYDERQPLTPGAPVDVEVEIWPTSVIIPAGYRLGVSLLGRDFEFPGDGPWPVVAGVPLRGNGVFVHTDPHDRGSQEYAGTTTLYSGGAHPSYLLLPVVPAAPSVPRRSSD</sequence>
<dbReference type="PANTHER" id="PTHR43056">
    <property type="entry name" value="PEPTIDASE S9 PROLYL OLIGOPEPTIDASE"/>
    <property type="match status" value="1"/>
</dbReference>
<dbReference type="Gene3D" id="2.60.120.260">
    <property type="entry name" value="Galactose-binding domain-like"/>
    <property type="match status" value="1"/>
</dbReference>
<proteinExistence type="predicted"/>
<feature type="domain" description="Xaa-Pro dipeptidyl-peptidase C-terminal" evidence="2">
    <location>
        <begin position="306"/>
        <end position="560"/>
    </location>
</feature>
<dbReference type="NCBIfam" id="TIGR00976">
    <property type="entry name" value="CocE_NonD"/>
    <property type="match status" value="1"/>
</dbReference>
<organism evidence="3 4">
    <name type="scientific">Streptomyces pseudovenezuelae</name>
    <dbReference type="NCBI Taxonomy" id="67350"/>
    <lineage>
        <taxon>Bacteria</taxon>
        <taxon>Bacillati</taxon>
        <taxon>Actinomycetota</taxon>
        <taxon>Actinomycetes</taxon>
        <taxon>Kitasatosporales</taxon>
        <taxon>Streptomycetaceae</taxon>
        <taxon>Streptomyces</taxon>
        <taxon>Streptomyces aurantiacus group</taxon>
    </lineage>
</organism>
<keyword evidence="4" id="KW-1185">Reference proteome</keyword>
<dbReference type="Proteomes" id="UP001432168">
    <property type="component" value="Chromosome"/>
</dbReference>
<dbReference type="Pfam" id="PF02129">
    <property type="entry name" value="Peptidase_S15"/>
    <property type="match status" value="1"/>
</dbReference>
<dbReference type="SUPFAM" id="SSF49785">
    <property type="entry name" value="Galactose-binding domain-like"/>
    <property type="match status" value="1"/>
</dbReference>
<keyword evidence="1 3" id="KW-0378">Hydrolase</keyword>
<evidence type="ECO:0000256" key="1">
    <source>
        <dbReference type="ARBA" id="ARBA00022801"/>
    </source>
</evidence>
<evidence type="ECO:0000313" key="4">
    <source>
        <dbReference type="Proteomes" id="UP001432168"/>
    </source>
</evidence>
<dbReference type="InterPro" id="IPR029058">
    <property type="entry name" value="AB_hydrolase_fold"/>
</dbReference>
<accession>A0ABZ1WVT5</accession>
<reference evidence="3" key="1">
    <citation type="submission" date="2022-10" db="EMBL/GenBank/DDBJ databases">
        <title>The complete genomes of actinobacterial strains from the NBC collection.</title>
        <authorList>
            <person name="Joergensen T.S."/>
            <person name="Alvarez Arevalo M."/>
            <person name="Sterndorff E.B."/>
            <person name="Faurdal D."/>
            <person name="Vuksanovic O."/>
            <person name="Mourched A.-S."/>
            <person name="Charusanti P."/>
            <person name="Shaw S."/>
            <person name="Blin K."/>
            <person name="Weber T."/>
        </authorList>
    </citation>
    <scope>NUCLEOTIDE SEQUENCE</scope>
    <source>
        <strain evidence="3">NBC_00686</strain>
    </source>
</reference>
<protein>
    <submittedName>
        <fullName evidence="3">CocE/NonD family hydrolase</fullName>
    </submittedName>
</protein>
<dbReference type="GO" id="GO:0016787">
    <property type="term" value="F:hydrolase activity"/>
    <property type="evidence" value="ECO:0007669"/>
    <property type="project" value="UniProtKB-KW"/>
</dbReference>
<dbReference type="PANTHER" id="PTHR43056:SF10">
    <property type="entry name" value="COCE_NOND FAMILY, PUTATIVE (AFU_ORTHOLOGUE AFUA_7G00600)-RELATED"/>
    <property type="match status" value="1"/>
</dbReference>
<dbReference type="InterPro" id="IPR008979">
    <property type="entry name" value="Galactose-bd-like_sf"/>
</dbReference>
<dbReference type="InterPro" id="IPR005674">
    <property type="entry name" value="CocE/Ser_esterase"/>
</dbReference>
<dbReference type="Gene3D" id="1.10.3020.20">
    <property type="match status" value="1"/>
</dbReference>
<dbReference type="RefSeq" id="WP_329263602.1">
    <property type="nucleotide sequence ID" value="NZ_CP109011.1"/>
</dbReference>
<dbReference type="SUPFAM" id="SSF53474">
    <property type="entry name" value="alpha/beta-Hydrolases"/>
    <property type="match status" value="1"/>
</dbReference>
<gene>
    <name evidence="3" type="ORF">OG929_14750</name>
</gene>